<evidence type="ECO:0000256" key="6">
    <source>
        <dbReference type="ARBA" id="ARBA00023125"/>
    </source>
</evidence>
<dbReference type="RefSeq" id="WP_395436384.1">
    <property type="nucleotide sequence ID" value="NZ_JBAWKC010000001.1"/>
</dbReference>
<accession>A0ABW7ML68</accession>
<dbReference type="Pfam" id="PF02586">
    <property type="entry name" value="SRAP"/>
    <property type="match status" value="1"/>
</dbReference>
<comment type="caution">
    <text evidence="9">The sequence shown here is derived from an EMBL/GenBank/DDBJ whole genome shotgun (WGS) entry which is preliminary data.</text>
</comment>
<dbReference type="InterPro" id="IPR036590">
    <property type="entry name" value="SRAP-like"/>
</dbReference>
<evidence type="ECO:0000256" key="1">
    <source>
        <dbReference type="ARBA" id="ARBA00008136"/>
    </source>
</evidence>
<keyword evidence="7" id="KW-0456">Lyase</keyword>
<evidence type="ECO:0000256" key="4">
    <source>
        <dbReference type="ARBA" id="ARBA00022801"/>
    </source>
</evidence>
<keyword evidence="4 8" id="KW-0378">Hydrolase</keyword>
<keyword evidence="2 8" id="KW-0645">Protease</keyword>
<keyword evidence="5" id="KW-0190">Covalent protein-DNA linkage</keyword>
<dbReference type="Proteomes" id="UP001610104">
    <property type="component" value="Unassembled WGS sequence"/>
</dbReference>
<evidence type="ECO:0000256" key="8">
    <source>
        <dbReference type="RuleBase" id="RU364100"/>
    </source>
</evidence>
<dbReference type="SUPFAM" id="SSF143081">
    <property type="entry name" value="BB1717-like"/>
    <property type="match status" value="1"/>
</dbReference>
<name>A0ABW7ML68_9FLAO</name>
<dbReference type="EMBL" id="JBAWKC010000001">
    <property type="protein sequence ID" value="MFH6767108.1"/>
    <property type="molecule type" value="Genomic_DNA"/>
</dbReference>
<evidence type="ECO:0000256" key="5">
    <source>
        <dbReference type="ARBA" id="ARBA00023124"/>
    </source>
</evidence>
<evidence type="ECO:0000313" key="9">
    <source>
        <dbReference type="EMBL" id="MFH6767108.1"/>
    </source>
</evidence>
<gene>
    <name evidence="9" type="ORF">V8G56_00050</name>
</gene>
<organism evidence="9 10">
    <name type="scientific">Gaetbulibacter aquiaggeris</name>
    <dbReference type="NCBI Taxonomy" id="1735373"/>
    <lineage>
        <taxon>Bacteria</taxon>
        <taxon>Pseudomonadati</taxon>
        <taxon>Bacteroidota</taxon>
        <taxon>Flavobacteriia</taxon>
        <taxon>Flavobacteriales</taxon>
        <taxon>Flavobacteriaceae</taxon>
        <taxon>Gaetbulibacter</taxon>
    </lineage>
</organism>
<dbReference type="PANTHER" id="PTHR13604">
    <property type="entry name" value="DC12-RELATED"/>
    <property type="match status" value="1"/>
</dbReference>
<protein>
    <recommendedName>
        <fullName evidence="8">Abasic site processing protein</fullName>
        <ecNumber evidence="8">3.4.-.-</ecNumber>
    </recommendedName>
</protein>
<dbReference type="InterPro" id="IPR003738">
    <property type="entry name" value="SRAP"/>
</dbReference>
<evidence type="ECO:0000256" key="2">
    <source>
        <dbReference type="ARBA" id="ARBA00022670"/>
    </source>
</evidence>
<sequence length="242" mass="28198">MCYHISLTKKDETIRKRFEIPQSDLNVYTPFYHRNGFEQEAIYIIKDSQPVHFASAYWGMLPESYNINQRGTFLKKSNTLNARAEGLLESPLFHKPIKNNRCLIIADGFFEPHAFNGKNYPHYITYKDNSIMGIAGIYTALDEHVFTVSLITTLANDYFKKIHNKKNTLGEYRMPLVLDESDELDWLDTNLKIEQVNKLLSSFTNKEFESYPVSKEVMNAHVNSNYAHILNKVDYPELHTLF</sequence>
<dbReference type="Gene3D" id="3.90.1680.10">
    <property type="entry name" value="SOS response associated peptidase-like"/>
    <property type="match status" value="1"/>
</dbReference>
<dbReference type="PANTHER" id="PTHR13604:SF0">
    <property type="entry name" value="ABASIC SITE PROCESSING PROTEIN HMCES"/>
    <property type="match status" value="1"/>
</dbReference>
<evidence type="ECO:0000256" key="7">
    <source>
        <dbReference type="ARBA" id="ARBA00023239"/>
    </source>
</evidence>
<proteinExistence type="inferred from homology"/>
<evidence type="ECO:0000256" key="3">
    <source>
        <dbReference type="ARBA" id="ARBA00022763"/>
    </source>
</evidence>
<keyword evidence="6" id="KW-0238">DNA-binding</keyword>
<keyword evidence="10" id="KW-1185">Reference proteome</keyword>
<evidence type="ECO:0000313" key="10">
    <source>
        <dbReference type="Proteomes" id="UP001610104"/>
    </source>
</evidence>
<comment type="similarity">
    <text evidence="1 8">Belongs to the SOS response-associated peptidase family.</text>
</comment>
<keyword evidence="3" id="KW-0227">DNA damage</keyword>
<dbReference type="EC" id="3.4.-.-" evidence="8"/>
<reference evidence="9 10" key="1">
    <citation type="submission" date="2024-02" db="EMBL/GenBank/DDBJ databases">
        <title>A Gaetbulibacter species isolated from tidal flats and genomic insights of their niches.</title>
        <authorList>
            <person name="Ye Y."/>
        </authorList>
    </citation>
    <scope>NUCLEOTIDE SEQUENCE [LARGE SCALE GENOMIC DNA]</scope>
    <source>
        <strain evidence="9 10">KEM-8</strain>
    </source>
</reference>